<feature type="domain" description="ISP3 C-terminal" evidence="2">
    <location>
        <begin position="153"/>
        <end position="250"/>
    </location>
</feature>
<name>A0A7S1LVM7_ALECA</name>
<feature type="region of interest" description="Disordered" evidence="1">
    <location>
        <begin position="21"/>
        <end position="118"/>
    </location>
</feature>
<evidence type="ECO:0000313" key="3">
    <source>
        <dbReference type="EMBL" id="CAD9114942.1"/>
    </source>
</evidence>
<proteinExistence type="predicted"/>
<reference evidence="3" key="1">
    <citation type="submission" date="2021-01" db="EMBL/GenBank/DDBJ databases">
        <authorList>
            <person name="Corre E."/>
            <person name="Pelletier E."/>
            <person name="Niang G."/>
            <person name="Scheremetjew M."/>
            <person name="Finn R."/>
            <person name="Kale V."/>
            <person name="Holt S."/>
            <person name="Cochrane G."/>
            <person name="Meng A."/>
            <person name="Brown T."/>
            <person name="Cohen L."/>
        </authorList>
    </citation>
    <scope>NUCLEOTIDE SEQUENCE</scope>
    <source>
        <strain evidence="3">OF101</strain>
    </source>
</reference>
<dbReference type="EMBL" id="HBGE01023758">
    <property type="protein sequence ID" value="CAD9114942.1"/>
    <property type="molecule type" value="Transcribed_RNA"/>
</dbReference>
<dbReference type="InterPro" id="IPR011993">
    <property type="entry name" value="PH-like_dom_sf"/>
</dbReference>
<dbReference type="InterPro" id="IPR041296">
    <property type="entry name" value="ISP3_C"/>
</dbReference>
<dbReference type="AlphaFoldDB" id="A0A7S1LVM7"/>
<feature type="compositionally biased region" description="Low complexity" evidence="1">
    <location>
        <begin position="24"/>
        <end position="44"/>
    </location>
</feature>
<sequence>MWLFTGSGGACCSMSVCRSPQVISPSDTPAPAAKSKAASLGASPQSSKHMDTLSTAETRATGGGGSSPSTAGSPQELRKVSTPAVADHHAPAATLAKGRSADKLESAETASIASSTKNSTRSAYSAASSIGSEFINGKLPAHQRDIARIQSQMKTFVKGMVRGREMNVLSVDGQLRTCTCSFDRKLRSYSIVINKETRSIPLSKFKEVLQGTEPDDIATPLDELCATFVLDSGECLSFRFKDVQERESFAICLQIIVDGHQ</sequence>
<feature type="compositionally biased region" description="Low complexity" evidence="1">
    <location>
        <begin position="107"/>
        <end position="116"/>
    </location>
</feature>
<accession>A0A7S1LVM7</accession>
<organism evidence="3">
    <name type="scientific">Alexandrium catenella</name>
    <name type="common">Red tide dinoflagellate</name>
    <name type="synonym">Gonyaulax catenella</name>
    <dbReference type="NCBI Taxonomy" id="2925"/>
    <lineage>
        <taxon>Eukaryota</taxon>
        <taxon>Sar</taxon>
        <taxon>Alveolata</taxon>
        <taxon>Dinophyceae</taxon>
        <taxon>Gonyaulacales</taxon>
        <taxon>Pyrocystaceae</taxon>
        <taxon>Alexandrium</taxon>
    </lineage>
</organism>
<dbReference type="Gene3D" id="2.30.29.30">
    <property type="entry name" value="Pleckstrin-homology domain (PH domain)/Phosphotyrosine-binding domain (PTB)"/>
    <property type="match status" value="1"/>
</dbReference>
<dbReference type="Pfam" id="PF18045">
    <property type="entry name" value="ISP3_C"/>
    <property type="match status" value="1"/>
</dbReference>
<evidence type="ECO:0000256" key="1">
    <source>
        <dbReference type="SAM" id="MobiDB-lite"/>
    </source>
</evidence>
<protein>
    <recommendedName>
        <fullName evidence="2">ISP3 C-terminal domain-containing protein</fullName>
    </recommendedName>
</protein>
<gene>
    <name evidence="3" type="ORF">ACAT0790_LOCUS14359</name>
</gene>
<evidence type="ECO:0000259" key="2">
    <source>
        <dbReference type="Pfam" id="PF18045"/>
    </source>
</evidence>